<dbReference type="Proteomes" id="UP000005707">
    <property type="component" value="Unassembled WGS sequence"/>
</dbReference>
<feature type="transmembrane region" description="Helical" evidence="6">
    <location>
        <begin position="703"/>
        <end position="722"/>
    </location>
</feature>
<feature type="transmembrane region" description="Helical" evidence="6">
    <location>
        <begin position="316"/>
        <end position="336"/>
    </location>
</feature>
<name>U2FI79_9MOLU</name>
<keyword evidence="8" id="KW-0378">Hydrolase</keyword>
<dbReference type="PANTHER" id="PTHR30287">
    <property type="entry name" value="MEMBRANE COMPONENT OF PREDICTED ABC SUPERFAMILY METABOLITE UPTAKE TRANSPORTER"/>
    <property type="match status" value="1"/>
</dbReference>
<gene>
    <name evidence="8" type="ORF">HLPCO_003093</name>
</gene>
<comment type="caution">
    <text evidence="8">The sequence shown here is derived from an EMBL/GenBank/DDBJ whole genome shotgun (WGS) entry which is preliminary data.</text>
</comment>
<evidence type="ECO:0000313" key="8">
    <source>
        <dbReference type="EMBL" id="ERJ10929.1"/>
    </source>
</evidence>
<dbReference type="eggNOG" id="COG0577">
    <property type="taxonomic scope" value="Bacteria"/>
</dbReference>
<dbReference type="GO" id="GO:0016787">
    <property type="term" value="F:hydrolase activity"/>
    <property type="evidence" value="ECO:0007669"/>
    <property type="project" value="UniProtKB-KW"/>
</dbReference>
<feature type="transmembrane region" description="Helical" evidence="6">
    <location>
        <begin position="20"/>
        <end position="43"/>
    </location>
</feature>
<keyword evidence="2" id="KW-1003">Cell membrane</keyword>
<keyword evidence="4 6" id="KW-1133">Transmembrane helix</keyword>
<protein>
    <submittedName>
        <fullName evidence="8">Macrolide transport system ATP-binding-permease protein</fullName>
        <ecNumber evidence="8">3.6.3.-</ecNumber>
    </submittedName>
</protein>
<dbReference type="OrthoDB" id="9766372at2"/>
<evidence type="ECO:0000256" key="1">
    <source>
        <dbReference type="ARBA" id="ARBA00004651"/>
    </source>
</evidence>
<dbReference type="RefSeq" id="WP_008824712.1">
    <property type="nucleotide sequence ID" value="NZ_AFNU02000023.1"/>
</dbReference>
<keyword evidence="8" id="KW-0067">ATP-binding</keyword>
<keyword evidence="3 6" id="KW-0812">Transmembrane</keyword>
<organism evidence="8 9">
    <name type="scientific">Haloplasma contractile SSD-17B</name>
    <dbReference type="NCBI Taxonomy" id="1033810"/>
    <lineage>
        <taxon>Bacteria</taxon>
        <taxon>Bacillati</taxon>
        <taxon>Mycoplasmatota</taxon>
        <taxon>Mollicutes</taxon>
        <taxon>Haloplasmatales</taxon>
        <taxon>Haloplasmataceae</taxon>
        <taxon>Haloplasma</taxon>
    </lineage>
</organism>
<feature type="domain" description="ABC3 transporter permease C-terminal" evidence="7">
    <location>
        <begin position="658"/>
        <end position="773"/>
    </location>
</feature>
<evidence type="ECO:0000256" key="3">
    <source>
        <dbReference type="ARBA" id="ARBA00022692"/>
    </source>
</evidence>
<dbReference type="GO" id="GO:0005524">
    <property type="term" value="F:ATP binding"/>
    <property type="evidence" value="ECO:0007669"/>
    <property type="project" value="UniProtKB-KW"/>
</dbReference>
<proteinExistence type="predicted"/>
<comment type="subcellular location">
    <subcellularLocation>
        <location evidence="1">Cell membrane</location>
        <topology evidence="1">Multi-pass membrane protein</topology>
    </subcellularLocation>
</comment>
<evidence type="ECO:0000313" key="9">
    <source>
        <dbReference type="Proteomes" id="UP000005707"/>
    </source>
</evidence>
<dbReference type="InterPro" id="IPR003838">
    <property type="entry name" value="ABC3_permease_C"/>
</dbReference>
<evidence type="ECO:0000259" key="7">
    <source>
        <dbReference type="Pfam" id="PF02687"/>
    </source>
</evidence>
<dbReference type="EMBL" id="AFNU02000023">
    <property type="protein sequence ID" value="ERJ10929.1"/>
    <property type="molecule type" value="Genomic_DNA"/>
</dbReference>
<dbReference type="InParanoid" id="U2FI79"/>
<keyword evidence="9" id="KW-1185">Reference proteome</keyword>
<feature type="transmembrane region" description="Helical" evidence="6">
    <location>
        <begin position="348"/>
        <end position="370"/>
    </location>
</feature>
<dbReference type="AlphaFoldDB" id="U2FI79"/>
<feature type="domain" description="ABC3 transporter permease C-terminal" evidence="7">
    <location>
        <begin position="264"/>
        <end position="364"/>
    </location>
</feature>
<dbReference type="InterPro" id="IPR038766">
    <property type="entry name" value="Membrane_comp_ABC_pdt"/>
</dbReference>
<evidence type="ECO:0000256" key="6">
    <source>
        <dbReference type="SAM" id="Phobius"/>
    </source>
</evidence>
<dbReference type="Pfam" id="PF02687">
    <property type="entry name" value="FtsX"/>
    <property type="match status" value="2"/>
</dbReference>
<sequence length="787" mass="88517">MNLSIVKKDIKRNTSINVVLLLFITLSAFLMSVATMIIIQVFGSIDSMYKVAKPPHFMQMHVGEIDQQEIDQFAEGIDYVEDWQTIEMNNIYGGSIWVIKEDGSSFSMSDSLLDMGWVKQNEQYDLLLDMDNQPLHPGKGNVGVPLILLEEYDIEIGDTVTIKNGDYSKNFVVSSYVRDSQMNTTMASSTRFLINEEDFKDLKANTGEIEYLIEFYFNDPSQASKFQTEYEQANLPANGQAITYAIIRLISGLSDMMMAIVLVLVSFSLVFVVFLCLRFTILAAMEEEIKSIGTMKAIGMTTKNIRQLYMMKYRMLAILGCSLGYILSIFSTRLFTSHIKETFGAPKVTTFSIIVPILTVLIVYSLEVHFSKRVLKKIKRISVIEALISGGTQSHKKGSNLSRYMPLTKMKTRSVDLALAIKQVLVKIRTWFVILFVMAIATSIVLIPVNLLNTFDSPDFITYMGQSRNDIVISVNQSESLKERYKQISTILSDDEDVKDYSVEARVVYEAINKDEEWINIHVDHSQGATELQYLEGNSPKNDNEIALSLMNSREMEVNVGESLPMKINGTETTILVTGVYQDVTSGGYTAKMVRPYTEESVERYSFFVNVKDDVAINNKVDTYSNKFGMDVKVTDMEEFVDQTLGGVTAQLAKAVYAVALLSLLLIALITVLFLKLQTAKEYSQIAIMKAIGFSVLDIRKQYLVKVVMVTFVGILIGTVFANTLGEYIVSALLGMIGLGISNISFIINPLVSYLLFPIAIFAIVILVTWYSTESFKKYRIIELINE</sequence>
<evidence type="ECO:0000256" key="5">
    <source>
        <dbReference type="ARBA" id="ARBA00023136"/>
    </source>
</evidence>
<reference evidence="8 9" key="2">
    <citation type="journal article" date="2013" name="PLoS ONE">
        <title>INDIGO - INtegrated Data Warehouse of MIcrobial GenOmes with Examples from the Red Sea Extremophiles.</title>
        <authorList>
            <person name="Alam I."/>
            <person name="Antunes A."/>
            <person name="Kamau A.A."/>
            <person name="Ba Alawi W."/>
            <person name="Kalkatawi M."/>
            <person name="Stingl U."/>
            <person name="Bajic V.B."/>
        </authorList>
    </citation>
    <scope>NUCLEOTIDE SEQUENCE [LARGE SCALE GENOMIC DNA]</scope>
    <source>
        <strain evidence="8 9">SSD-17B</strain>
    </source>
</reference>
<accession>U2FI79</accession>
<dbReference type="STRING" id="1033810.HLPCO_003093"/>
<dbReference type="GO" id="GO:0005886">
    <property type="term" value="C:plasma membrane"/>
    <property type="evidence" value="ECO:0007669"/>
    <property type="project" value="UniProtKB-SubCell"/>
</dbReference>
<feature type="transmembrane region" description="Helical" evidence="6">
    <location>
        <begin position="755"/>
        <end position="773"/>
    </location>
</feature>
<evidence type="ECO:0000256" key="2">
    <source>
        <dbReference type="ARBA" id="ARBA00022475"/>
    </source>
</evidence>
<evidence type="ECO:0000256" key="4">
    <source>
        <dbReference type="ARBA" id="ARBA00022989"/>
    </source>
</evidence>
<reference evidence="8 9" key="1">
    <citation type="journal article" date="2011" name="J. Bacteriol.">
        <title>Genome sequence of Haloplasma contractile, an unusual contractile bacterium from a deep-sea anoxic brine lake.</title>
        <authorList>
            <person name="Antunes A."/>
            <person name="Alam I."/>
            <person name="El Dorry H."/>
            <person name="Siam R."/>
            <person name="Robertson A."/>
            <person name="Bajic V.B."/>
            <person name="Stingl U."/>
        </authorList>
    </citation>
    <scope>NUCLEOTIDE SEQUENCE [LARGE SCALE GENOMIC DNA]</scope>
    <source>
        <strain evidence="8 9">SSD-17B</strain>
    </source>
</reference>
<feature type="transmembrane region" description="Helical" evidence="6">
    <location>
        <begin position="256"/>
        <end position="277"/>
    </location>
</feature>
<dbReference type="EC" id="3.6.3.-" evidence="8"/>
<keyword evidence="5 6" id="KW-0472">Membrane</keyword>
<keyword evidence="8" id="KW-0547">Nucleotide-binding</keyword>
<feature type="transmembrane region" description="Helical" evidence="6">
    <location>
        <begin position="655"/>
        <end position="675"/>
    </location>
</feature>
<dbReference type="PANTHER" id="PTHR30287:SF2">
    <property type="entry name" value="BLL1001 PROTEIN"/>
    <property type="match status" value="1"/>
</dbReference>
<feature type="transmembrane region" description="Helical" evidence="6">
    <location>
        <begin position="431"/>
        <end position="452"/>
    </location>
</feature>